<name>A0A6J6M5W0_9ZZZZ</name>
<evidence type="ECO:0000313" key="7">
    <source>
        <dbReference type="EMBL" id="CAB4668619.1"/>
    </source>
</evidence>
<evidence type="ECO:0000256" key="1">
    <source>
        <dbReference type="ARBA" id="ARBA00004141"/>
    </source>
</evidence>
<organism evidence="7">
    <name type="scientific">freshwater metagenome</name>
    <dbReference type="NCBI Taxonomy" id="449393"/>
    <lineage>
        <taxon>unclassified sequences</taxon>
        <taxon>metagenomes</taxon>
        <taxon>ecological metagenomes</taxon>
    </lineage>
</organism>
<comment type="subcellular location">
    <subcellularLocation>
        <location evidence="1">Membrane</location>
        <topology evidence="1">Multi-pass membrane protein</topology>
    </subcellularLocation>
</comment>
<feature type="transmembrane region" description="Helical" evidence="5">
    <location>
        <begin position="16"/>
        <end position="37"/>
    </location>
</feature>
<evidence type="ECO:0000256" key="2">
    <source>
        <dbReference type="ARBA" id="ARBA00022692"/>
    </source>
</evidence>
<feature type="transmembrane region" description="Helical" evidence="5">
    <location>
        <begin position="262"/>
        <end position="293"/>
    </location>
</feature>
<feature type="domain" description="EamA" evidence="6">
    <location>
        <begin position="14"/>
        <end position="146"/>
    </location>
</feature>
<dbReference type="SUPFAM" id="SSF103481">
    <property type="entry name" value="Multidrug resistance efflux transporter EmrE"/>
    <property type="match status" value="2"/>
</dbReference>
<keyword evidence="2 5" id="KW-0812">Transmembrane</keyword>
<protein>
    <submittedName>
        <fullName evidence="7">Unannotated protein</fullName>
    </submittedName>
</protein>
<dbReference type="InterPro" id="IPR050638">
    <property type="entry name" value="AA-Vitamin_Transporters"/>
</dbReference>
<dbReference type="PANTHER" id="PTHR32322:SF2">
    <property type="entry name" value="EAMA DOMAIN-CONTAINING PROTEIN"/>
    <property type="match status" value="1"/>
</dbReference>
<dbReference type="InterPro" id="IPR000620">
    <property type="entry name" value="EamA_dom"/>
</dbReference>
<feature type="transmembrane region" description="Helical" evidence="5">
    <location>
        <begin position="223"/>
        <end position="242"/>
    </location>
</feature>
<evidence type="ECO:0000259" key="6">
    <source>
        <dbReference type="Pfam" id="PF00892"/>
    </source>
</evidence>
<proteinExistence type="predicted"/>
<dbReference type="GO" id="GO:0016020">
    <property type="term" value="C:membrane"/>
    <property type="evidence" value="ECO:0007669"/>
    <property type="project" value="UniProtKB-SubCell"/>
</dbReference>
<dbReference type="Pfam" id="PF00892">
    <property type="entry name" value="EamA"/>
    <property type="match status" value="2"/>
</dbReference>
<gene>
    <name evidence="7" type="ORF">UFOPK2310_00488</name>
</gene>
<feature type="transmembrane region" description="Helical" evidence="5">
    <location>
        <begin position="187"/>
        <end position="211"/>
    </location>
</feature>
<evidence type="ECO:0000256" key="4">
    <source>
        <dbReference type="ARBA" id="ARBA00023136"/>
    </source>
</evidence>
<sequence>MSIPALTARQIQLRGLSWAFLGVLLFSFSLPLTKIAVGGFNPFLTATGRAVVAGLLAAVILSVNRVPWPARHLMRPLLLTMIGAVFGWPILIALALQYTTSAHVAVIAAFMPLSTAIIAVFRTHEKVSAKFWLAASVGTTALVIFSLGRGGATSPNYWADLMMVGAMLFSSWCYVEGASVTKVMPGWQVISWVVVLALPITVPASLVLWFITSGDYQTTSTQWIALILLGISSMYLGFFAWYRGLSMAGIVRGSQVQQLQALLTLLWSALLLGETVTWLTVLAAGVVIASVVWAQRTRRVEFLAPEE</sequence>
<reference evidence="7" key="1">
    <citation type="submission" date="2020-05" db="EMBL/GenBank/DDBJ databases">
        <authorList>
            <person name="Chiriac C."/>
            <person name="Salcher M."/>
            <person name="Ghai R."/>
            <person name="Kavagutti S V."/>
        </authorList>
    </citation>
    <scope>NUCLEOTIDE SEQUENCE</scope>
</reference>
<dbReference type="InterPro" id="IPR037185">
    <property type="entry name" value="EmrE-like"/>
</dbReference>
<accession>A0A6J6M5W0</accession>
<dbReference type="EMBL" id="CAEZWW010000042">
    <property type="protein sequence ID" value="CAB4668619.1"/>
    <property type="molecule type" value="Genomic_DNA"/>
</dbReference>
<feature type="transmembrane region" description="Helical" evidence="5">
    <location>
        <begin position="102"/>
        <end position="121"/>
    </location>
</feature>
<feature type="transmembrane region" description="Helical" evidence="5">
    <location>
        <begin position="43"/>
        <end position="64"/>
    </location>
</feature>
<feature type="transmembrane region" description="Helical" evidence="5">
    <location>
        <begin position="76"/>
        <end position="96"/>
    </location>
</feature>
<dbReference type="AlphaFoldDB" id="A0A6J6M5W0"/>
<keyword evidence="3 5" id="KW-1133">Transmembrane helix</keyword>
<feature type="transmembrane region" description="Helical" evidence="5">
    <location>
        <begin position="133"/>
        <end position="151"/>
    </location>
</feature>
<feature type="domain" description="EamA" evidence="6">
    <location>
        <begin position="158"/>
        <end position="293"/>
    </location>
</feature>
<evidence type="ECO:0000256" key="3">
    <source>
        <dbReference type="ARBA" id="ARBA00022989"/>
    </source>
</evidence>
<evidence type="ECO:0000256" key="5">
    <source>
        <dbReference type="SAM" id="Phobius"/>
    </source>
</evidence>
<dbReference type="PANTHER" id="PTHR32322">
    <property type="entry name" value="INNER MEMBRANE TRANSPORTER"/>
    <property type="match status" value="1"/>
</dbReference>
<keyword evidence="4 5" id="KW-0472">Membrane</keyword>